<evidence type="ECO:0000256" key="1">
    <source>
        <dbReference type="SAM" id="Phobius"/>
    </source>
</evidence>
<reference evidence="2 3" key="1">
    <citation type="journal article" date="2013" name="Curr. Biol.">
        <title>The Genome of the Foraminiferan Reticulomyxa filosa.</title>
        <authorList>
            <person name="Glockner G."/>
            <person name="Hulsmann N."/>
            <person name="Schleicher M."/>
            <person name="Noegel A.A."/>
            <person name="Eichinger L."/>
            <person name="Gallinger C."/>
            <person name="Pawlowski J."/>
            <person name="Sierra R."/>
            <person name="Euteneuer U."/>
            <person name="Pillet L."/>
            <person name="Moustafa A."/>
            <person name="Platzer M."/>
            <person name="Groth M."/>
            <person name="Szafranski K."/>
            <person name="Schliwa M."/>
        </authorList>
    </citation>
    <scope>NUCLEOTIDE SEQUENCE [LARGE SCALE GENOMIC DNA]</scope>
</reference>
<comment type="caution">
    <text evidence="2">The sequence shown here is derived from an EMBL/GenBank/DDBJ whole genome shotgun (WGS) entry which is preliminary data.</text>
</comment>
<organism evidence="2 3">
    <name type="scientific">Reticulomyxa filosa</name>
    <dbReference type="NCBI Taxonomy" id="46433"/>
    <lineage>
        <taxon>Eukaryota</taxon>
        <taxon>Sar</taxon>
        <taxon>Rhizaria</taxon>
        <taxon>Retaria</taxon>
        <taxon>Foraminifera</taxon>
        <taxon>Monothalamids</taxon>
        <taxon>Reticulomyxidae</taxon>
        <taxon>Reticulomyxa</taxon>
    </lineage>
</organism>
<evidence type="ECO:0000313" key="3">
    <source>
        <dbReference type="Proteomes" id="UP000023152"/>
    </source>
</evidence>
<keyword evidence="1" id="KW-0812">Transmembrane</keyword>
<dbReference type="Proteomes" id="UP000023152">
    <property type="component" value="Unassembled WGS sequence"/>
</dbReference>
<feature type="transmembrane region" description="Helical" evidence="1">
    <location>
        <begin position="15"/>
        <end position="33"/>
    </location>
</feature>
<dbReference type="InterPro" id="IPR013946">
    <property type="entry name" value="NCA2-like"/>
</dbReference>
<protein>
    <submittedName>
        <fullName evidence="2">Uncharacterized protein</fullName>
    </submittedName>
</protein>
<dbReference type="EMBL" id="ASPP01005933">
    <property type="protein sequence ID" value="ETO29636.1"/>
    <property type="molecule type" value="Genomic_DNA"/>
</dbReference>
<gene>
    <name evidence="2" type="ORF">RFI_07484</name>
</gene>
<keyword evidence="1" id="KW-0472">Membrane</keyword>
<sequence length="147" mass="17084">MKLSLDTINAQNQKLWAYALGIVPLYWLGYGVFNTLQWVVLTCANGAPWFRGRQAQLSKAKMRRWLRELHSIVVKHIGKTTISSHDCGVFLQIVREMSASGVENAKTKLITDEENKWLQFDLNHLVSQQFTVQQSTAWIQRLERYYL</sequence>
<name>X6NUC5_RETFI</name>
<accession>X6NUC5</accession>
<dbReference type="AlphaFoldDB" id="X6NUC5"/>
<keyword evidence="3" id="KW-1185">Reference proteome</keyword>
<dbReference type="Pfam" id="PF08637">
    <property type="entry name" value="NCA2"/>
    <property type="match status" value="1"/>
</dbReference>
<proteinExistence type="predicted"/>
<evidence type="ECO:0000313" key="2">
    <source>
        <dbReference type="EMBL" id="ETO29636.1"/>
    </source>
</evidence>
<keyword evidence="1" id="KW-1133">Transmembrane helix</keyword>